<reference evidence="3" key="1">
    <citation type="journal article" date="2021" name="Science">
        <title>Hunting the eagle killer: A cyanobacterial neurotoxin causes vacuolar myelinopathy.</title>
        <authorList>
            <person name="Breinlinger S."/>
            <person name="Phillips T.J."/>
            <person name="Haram B.N."/>
            <person name="Mares J."/>
            <person name="Martinez Yerena J.A."/>
            <person name="Hrouzek P."/>
            <person name="Sobotka R."/>
            <person name="Henderson W.M."/>
            <person name="Schmieder P."/>
            <person name="Williams S.M."/>
            <person name="Lauderdale J.D."/>
            <person name="Wilde H.D."/>
            <person name="Gerrin W."/>
            <person name="Kust A."/>
            <person name="Washington J.W."/>
            <person name="Wagner C."/>
            <person name="Geier B."/>
            <person name="Liebeke M."/>
            <person name="Enke H."/>
            <person name="Niedermeyer T.H.J."/>
            <person name="Wilde S.B."/>
        </authorList>
    </citation>
    <scope>NUCLEOTIDE SEQUENCE [LARGE SCALE GENOMIC DNA]</scope>
    <source>
        <strain evidence="3">Thurmond2011</strain>
    </source>
</reference>
<evidence type="ECO:0008006" key="4">
    <source>
        <dbReference type="Google" id="ProtNLM"/>
    </source>
</evidence>
<dbReference type="RefSeq" id="WP_208342138.1">
    <property type="nucleotide sequence ID" value="NZ_CAWQFN010000076.1"/>
</dbReference>
<name>A0AAP5IDE4_9CYAN</name>
<keyword evidence="3" id="KW-1185">Reference proteome</keyword>
<organism evidence="2 3">
    <name type="scientific">Aetokthonos hydrillicola Thurmond2011</name>
    <dbReference type="NCBI Taxonomy" id="2712845"/>
    <lineage>
        <taxon>Bacteria</taxon>
        <taxon>Bacillati</taxon>
        <taxon>Cyanobacteriota</taxon>
        <taxon>Cyanophyceae</taxon>
        <taxon>Nostocales</taxon>
        <taxon>Hapalosiphonaceae</taxon>
        <taxon>Aetokthonos</taxon>
    </lineage>
</organism>
<dbReference type="EMBL" id="JAALHA020000013">
    <property type="protein sequence ID" value="MDR9897658.1"/>
    <property type="molecule type" value="Genomic_DNA"/>
</dbReference>
<dbReference type="Proteomes" id="UP000667802">
    <property type="component" value="Unassembled WGS sequence"/>
</dbReference>
<feature type="signal peptide" evidence="1">
    <location>
        <begin position="1"/>
        <end position="23"/>
    </location>
</feature>
<evidence type="ECO:0000313" key="2">
    <source>
        <dbReference type="EMBL" id="MDR9897658.1"/>
    </source>
</evidence>
<proteinExistence type="predicted"/>
<evidence type="ECO:0000256" key="1">
    <source>
        <dbReference type="SAM" id="SignalP"/>
    </source>
</evidence>
<protein>
    <recommendedName>
        <fullName evidence="4">Proteinase inhibitor I42 chagasin domain-containing protein</fullName>
    </recommendedName>
</protein>
<comment type="caution">
    <text evidence="2">The sequence shown here is derived from an EMBL/GenBank/DDBJ whole genome shotgun (WGS) entry which is preliminary data.</text>
</comment>
<evidence type="ECO:0000313" key="3">
    <source>
        <dbReference type="Proteomes" id="UP000667802"/>
    </source>
</evidence>
<feature type="chain" id="PRO_5042994485" description="Proteinase inhibitor I42 chagasin domain-containing protein" evidence="1">
    <location>
        <begin position="24"/>
        <end position="182"/>
    </location>
</feature>
<sequence>MRLRNWATTVLLSSFFVTSWVIASSAFNAMTSAESIAAKPIVVSKAEFGLFKFDHKGKVTFIPTDKVLLTEGNQYGWRIWLKDYHGEVKWREVLRLPKLPESWSTDHGENFSMTANGTGGVTTRTQPVKNGVIQNYWTVLHGDPVGKHTVEVYVYNRRLASFNFEVLPLNNLPLPGLKPQKF</sequence>
<gene>
    <name evidence="2" type="ORF">G7B40_024260</name>
</gene>
<accession>A0AAP5IDE4</accession>
<dbReference type="AlphaFoldDB" id="A0AAP5IDE4"/>
<keyword evidence="1" id="KW-0732">Signal</keyword>